<reference evidence="2" key="1">
    <citation type="journal article" date="2020" name="Nature">
        <title>Giant virus diversity and host interactions through global metagenomics.</title>
        <authorList>
            <person name="Schulz F."/>
            <person name="Roux S."/>
            <person name="Paez-Espino D."/>
            <person name="Jungbluth S."/>
            <person name="Walsh D.A."/>
            <person name="Denef V.J."/>
            <person name="McMahon K.D."/>
            <person name="Konstantinidis K.T."/>
            <person name="Eloe-Fadrosh E.A."/>
            <person name="Kyrpides N.C."/>
            <person name="Woyke T."/>
        </authorList>
    </citation>
    <scope>NUCLEOTIDE SEQUENCE</scope>
    <source>
        <strain evidence="2">GVMAG-M-3300021425-30</strain>
    </source>
</reference>
<accession>A0A6C0CNQ3</accession>
<proteinExistence type="predicted"/>
<dbReference type="AlphaFoldDB" id="A0A6C0CNQ3"/>
<feature type="transmembrane region" description="Helical" evidence="1">
    <location>
        <begin position="93"/>
        <end position="115"/>
    </location>
</feature>
<sequence length="468" mass="52565">MSIPIYLISTIVDEKQLTMVDIAKAVFTSKMNVKVTKKSGLIKMVFNNVYILRIADQELYNVLDGKPSGMIKGGKKTRKKEGKSKKIMKGGRAFKIALLALFYFIMSNLVTYNIANDRGTQNPKLPLNLNTATSNEEIQTILSNVEEIRLSDSNGNALPGEFIQALQDIKSRSGERQLVSSSSEFQPDETTLFAEVKLPNSGPTQALMNVTKNLKLHERPFLIYPGSGHDGARGISMYGSYRREGNNITVTGLFDVQGEKRDARFPTATHDSRLAELYKKAAVEQISTMYQLNMLDTSKSSDTGYFNFLAVETPVIPTGYNPFAGRSDMFHQDGVGFIEPIDGETNKELLLKRRVKHYQCNMCGKRMNPYNVHLTMTYEQDVMTANFQNKRDHPQLEGEEEITEINTSSELSQQQTFFMNQPEGTGHSAVATGTHKNRMISLFFVTENGEEWKPPTNTTLVPIFEDID</sequence>
<name>A0A6C0CNQ3_9ZZZZ</name>
<organism evidence="2">
    <name type="scientific">viral metagenome</name>
    <dbReference type="NCBI Taxonomy" id="1070528"/>
    <lineage>
        <taxon>unclassified sequences</taxon>
        <taxon>metagenomes</taxon>
        <taxon>organismal metagenomes</taxon>
    </lineage>
</organism>
<dbReference type="EMBL" id="MN739467">
    <property type="protein sequence ID" value="QHT06228.1"/>
    <property type="molecule type" value="Genomic_DNA"/>
</dbReference>
<keyword evidence="1" id="KW-1133">Transmembrane helix</keyword>
<protein>
    <submittedName>
        <fullName evidence="2">Uncharacterized protein</fullName>
    </submittedName>
</protein>
<evidence type="ECO:0000313" key="2">
    <source>
        <dbReference type="EMBL" id="QHT06228.1"/>
    </source>
</evidence>
<keyword evidence="1" id="KW-0472">Membrane</keyword>
<evidence type="ECO:0000256" key="1">
    <source>
        <dbReference type="SAM" id="Phobius"/>
    </source>
</evidence>
<keyword evidence="1" id="KW-0812">Transmembrane</keyword>